<proteinExistence type="predicted"/>
<evidence type="ECO:0000259" key="1">
    <source>
        <dbReference type="Pfam" id="PF00856"/>
    </source>
</evidence>
<accession>A0A8J2X1D2</accession>
<dbReference type="CDD" id="cd20071">
    <property type="entry name" value="SET_SMYD"/>
    <property type="match status" value="1"/>
</dbReference>
<dbReference type="Proteomes" id="UP000789595">
    <property type="component" value="Unassembled WGS sequence"/>
</dbReference>
<evidence type="ECO:0000313" key="2">
    <source>
        <dbReference type="EMBL" id="CAH0376179.1"/>
    </source>
</evidence>
<dbReference type="Gene3D" id="1.10.220.160">
    <property type="match status" value="1"/>
</dbReference>
<keyword evidence="3" id="KW-1185">Reference proteome</keyword>
<feature type="domain" description="SET" evidence="1">
    <location>
        <begin position="226"/>
        <end position="278"/>
    </location>
</feature>
<name>A0A8J2X1D2_9STRA</name>
<protein>
    <recommendedName>
        <fullName evidence="1">SET domain-containing protein</fullName>
    </recommendedName>
</protein>
<gene>
    <name evidence="2" type="ORF">PECAL_5P07440</name>
</gene>
<dbReference type="PANTHER" id="PTHR12197">
    <property type="entry name" value="HISTONE-LYSINE N-METHYLTRANSFERASE SMYD"/>
    <property type="match status" value="1"/>
</dbReference>
<dbReference type="InterPro" id="IPR001214">
    <property type="entry name" value="SET_dom"/>
</dbReference>
<dbReference type="GO" id="GO:0005634">
    <property type="term" value="C:nucleus"/>
    <property type="evidence" value="ECO:0007669"/>
    <property type="project" value="TreeGrafter"/>
</dbReference>
<organism evidence="2 3">
    <name type="scientific">Pelagomonas calceolata</name>
    <dbReference type="NCBI Taxonomy" id="35677"/>
    <lineage>
        <taxon>Eukaryota</taxon>
        <taxon>Sar</taxon>
        <taxon>Stramenopiles</taxon>
        <taxon>Ochrophyta</taxon>
        <taxon>Pelagophyceae</taxon>
        <taxon>Pelagomonadales</taxon>
        <taxon>Pelagomonadaceae</taxon>
        <taxon>Pelagomonas</taxon>
    </lineage>
</organism>
<dbReference type="PANTHER" id="PTHR12197:SF251">
    <property type="entry name" value="EG:BACR7C10.4 PROTEIN"/>
    <property type="match status" value="1"/>
</dbReference>
<dbReference type="AlphaFoldDB" id="A0A8J2X1D2"/>
<dbReference type="Gene3D" id="2.170.270.10">
    <property type="entry name" value="SET domain"/>
    <property type="match status" value="1"/>
</dbReference>
<reference evidence="2" key="1">
    <citation type="submission" date="2021-11" db="EMBL/GenBank/DDBJ databases">
        <authorList>
            <consortium name="Genoscope - CEA"/>
            <person name="William W."/>
        </authorList>
    </citation>
    <scope>NUCLEOTIDE SEQUENCE</scope>
</reference>
<comment type="caution">
    <text evidence="2">The sequence shown here is derived from an EMBL/GenBank/DDBJ whole genome shotgun (WGS) entry which is preliminary data.</text>
</comment>
<dbReference type="Pfam" id="PF00856">
    <property type="entry name" value="SET"/>
    <property type="match status" value="1"/>
</dbReference>
<dbReference type="EMBL" id="CAKKNE010000005">
    <property type="protein sequence ID" value="CAH0376179.1"/>
    <property type="molecule type" value="Genomic_DNA"/>
</dbReference>
<dbReference type="InterPro" id="IPR050869">
    <property type="entry name" value="H3K4_H4K5_MeTrfase"/>
</dbReference>
<dbReference type="OrthoDB" id="265717at2759"/>
<dbReference type="InterPro" id="IPR046341">
    <property type="entry name" value="SET_dom_sf"/>
</dbReference>
<sequence length="415" mass="44538">MPPPCAACGHQYCGKRYSVRDTHGSQGTCTENNCCRCDGYDGCDVCERYYKCCTCRAAAMPVVLRTLPGAWLQQTEKGTAWKLSDDDVAKITGAKGQRKVILRAAAAAGCVVLRESAAATTLGDESDARRTIDEVALASQAELPADNERDAAVREAAAIAKDVDWDVCRLCVRSLALDLGQLEDHLHDIDEDERRRSHVAASVCSRACGMSDIERLQRLYLRLRFNAFPIDGGLALFKDASALNHDCAPNASLSFCQGQLSVVLGRDLKEGDEVRISYLSPRALLAPAKARRAALYTGFLFRCGCVRCTSNKVLDAPAVDAAAEALAKGLVDDRLGRALAVLADDCLGAATPLLRADLRLLAAKALAKRDTAAAFGLAQDALLDLRRALDDEDPRVAAAAAFVVRLHAIDASNLM</sequence>
<dbReference type="SUPFAM" id="SSF82199">
    <property type="entry name" value="SET domain"/>
    <property type="match status" value="1"/>
</dbReference>
<evidence type="ECO:0000313" key="3">
    <source>
        <dbReference type="Proteomes" id="UP000789595"/>
    </source>
</evidence>